<dbReference type="SMART" id="SM01276">
    <property type="entry name" value="M60-like"/>
    <property type="match status" value="1"/>
</dbReference>
<evidence type="ECO:0000313" key="2">
    <source>
        <dbReference type="EMBL" id="MBA3927037.1"/>
    </source>
</evidence>
<protein>
    <recommendedName>
        <fullName evidence="1">Peptidase M60 domain-containing protein</fullName>
    </recommendedName>
</protein>
<dbReference type="SUPFAM" id="SSF49373">
    <property type="entry name" value="Invasin/intimin cell-adhesion fragments"/>
    <property type="match status" value="1"/>
</dbReference>
<dbReference type="InterPro" id="IPR042279">
    <property type="entry name" value="Pep_M60_3"/>
</dbReference>
<feature type="domain" description="Peptidase M60" evidence="1">
    <location>
        <begin position="55"/>
        <end position="368"/>
    </location>
</feature>
<dbReference type="InterPro" id="IPR031161">
    <property type="entry name" value="Peptidase_M60_dom"/>
</dbReference>
<proteinExistence type="predicted"/>
<dbReference type="Gene3D" id="2.60.40.1080">
    <property type="match status" value="1"/>
</dbReference>
<reference evidence="2 3" key="2">
    <citation type="submission" date="2020-08" db="EMBL/GenBank/DDBJ databases">
        <title>Listeria ohnekaius sp. nov. and Listeria portnoyii sp. nov. isolated from non-agricultural and natural environments.</title>
        <authorList>
            <person name="Weller D."/>
            <person name="Belias A.M."/>
            <person name="Liao J."/>
            <person name="Guo S."/>
            <person name="Orsi R.H."/>
            <person name="Wiedmann M."/>
        </authorList>
    </citation>
    <scope>NUCLEOTIDE SEQUENCE [LARGE SCALE GENOMIC DNA]</scope>
    <source>
        <strain evidence="2 3">FSL W9-0585</strain>
    </source>
</reference>
<dbReference type="Pfam" id="PF20622">
    <property type="entry name" value="Big_15"/>
    <property type="match status" value="3"/>
</dbReference>
<dbReference type="PROSITE" id="PS51723">
    <property type="entry name" value="PEPTIDASE_M60"/>
    <property type="match status" value="1"/>
</dbReference>
<dbReference type="Proteomes" id="UP000548787">
    <property type="component" value="Unassembled WGS sequence"/>
</dbReference>
<dbReference type="Pfam" id="PF02368">
    <property type="entry name" value="Big_2"/>
    <property type="match status" value="1"/>
</dbReference>
<sequence length="1188" mass="131686">MLKWFIRTLFILSAIIFIGGFSPIVHADEVKTKEIYTLEDPTWLRNAGMTKGISHDKQSLGIIIPANVKLEVRQTNPKFTDDLQVEMVGDGTKKNFAYVTSEWETLQNTVDLVPFVRTPYTKEKPILEYRVTDEMTPLPIYEQGDNQEVFFNKWDTENSSYALLTSDYVQFLVPKKDKEYLKNMDDFSSIDNLFDYYTDIFETLNQVTGLSFTPENPTDKNIPNKYFVQANINGYKGSSAAYTTDSTYATADSIADIWLSKKEPMIALHEIGHGYQGAFLDPMISMIANPYFSGFNVNEVWNNQYVTIYEKKLFGDDVYTKGYFYEGAGKARSDAAIDKLWQQDHVPLDNWGPLEKLEMLVALNEKTNDKGLTHFYQEYRKLANQPGFIAKNNLLLDQISKYYGEVSGFDFTPALVSAGGRISQAQQTENYYKKGKPVTALSELVTAEKLPDVQKQLNIPSPFKLVDTDQLASTNLTGTARLNLSIDDIAQIKNKIIVIRNGNKIVRQVGITGSSVYLGELPVGIYSLDMPTGNTTKYSVDTQYLRVKNETTTIPVKYMPKKTSDLTNQTMHLTGINNSEVETMSVDLNNEKLSIDTIYETPNKALGDKLFSKIEVLNLDNQVVFSKEANGNSSMKRGIQTCEIKEGYKIRVYHNMSISVDNLTILDPSNTTHTFTVTKLGLQQDGTKVNASTLLTPLISSAAQTLRNNETMLNSPYVALKNDLLLAIQLLDEPAQSSLLTEYKDVLPTTTLDPKSHVTAPTLNDIYVDDTIITGSQPTGTVCTLTVFQLDGTYRLYGYPVDDTSNISMPLNQYSIKLVEGMRVDLTYKLYGVTSLAATQIVKTDKPTALTVDATKIAAYTGENGKLNTTVKPAKANQEVLYTTSNPSIISIDEDGNWKALKQGSATITVTSKKNTSVTQTIPVTVSEPAQIYTLTANNYTFGDVALKGTFSKNIAKVRLWVNGMVVTQATTNADGTFSFNNAASFITKSTDKIEIVGVDAAYVEKKRITIPMKAVPATGNELTVGSYTIDSSTLSGTFGKNIFKVRLWVNGKVATQAISNADGSYSFANVASFIKAGDKVEIVGVDKQYQEVNRISVKLTDTEPLNNTFTIAPFNLGDKTITGAFGSDISKIRLWVNGKVAQQATTTNGSYTFTSANYLITNATDLVEIVAVDAQYKELSRKTIRLK</sequence>
<dbReference type="InterPro" id="IPR008964">
    <property type="entry name" value="Invasin/intimin_cell_adhesion"/>
</dbReference>
<name>A0A7W1T7Q6_9LIST</name>
<dbReference type="SMART" id="SM00635">
    <property type="entry name" value="BID_2"/>
    <property type="match status" value="1"/>
</dbReference>
<dbReference type="RefSeq" id="WP_181677156.1">
    <property type="nucleotide sequence ID" value="NZ_JABJVM010000013.1"/>
</dbReference>
<accession>A0A7W1T7Q6</accession>
<dbReference type="InterPro" id="IPR004954">
    <property type="entry name" value="Mucin-bd"/>
</dbReference>
<comment type="caution">
    <text evidence="2">The sequence shown here is derived from an EMBL/GenBank/DDBJ whole genome shotgun (WGS) entry which is preliminary data.</text>
</comment>
<organism evidence="2 3">
    <name type="scientific">Listeria rustica</name>
    <dbReference type="NCBI Taxonomy" id="2713503"/>
    <lineage>
        <taxon>Bacteria</taxon>
        <taxon>Bacillati</taxon>
        <taxon>Bacillota</taxon>
        <taxon>Bacilli</taxon>
        <taxon>Bacillales</taxon>
        <taxon>Listeriaceae</taxon>
        <taxon>Listeria</taxon>
    </lineage>
</organism>
<dbReference type="InterPro" id="IPR003343">
    <property type="entry name" value="Big_2"/>
</dbReference>
<evidence type="ECO:0000259" key="1">
    <source>
        <dbReference type="PROSITE" id="PS51723"/>
    </source>
</evidence>
<reference evidence="2 3" key="1">
    <citation type="submission" date="2020-05" db="EMBL/GenBank/DDBJ databases">
        <authorList>
            <person name="Carlin C.R."/>
        </authorList>
    </citation>
    <scope>NUCLEOTIDE SEQUENCE [LARGE SCALE GENOMIC DNA]</scope>
    <source>
        <strain evidence="2 3">FSL W9-0585</strain>
    </source>
</reference>
<gene>
    <name evidence="2" type="ORF">HPK16_11840</name>
</gene>
<keyword evidence="3" id="KW-1185">Reference proteome</keyword>
<dbReference type="EMBL" id="JABJVM010000013">
    <property type="protein sequence ID" value="MBA3927037.1"/>
    <property type="molecule type" value="Genomic_DNA"/>
</dbReference>
<dbReference type="AlphaFoldDB" id="A0A7W1T7Q6"/>
<evidence type="ECO:0000313" key="3">
    <source>
        <dbReference type="Proteomes" id="UP000548787"/>
    </source>
</evidence>
<dbReference type="Pfam" id="PF03272">
    <property type="entry name" value="Mucin_bdg"/>
    <property type="match status" value="1"/>
</dbReference>
<dbReference type="Gene3D" id="3.40.390.80">
    <property type="entry name" value="Peptidase M60, enhancin-like domain 2"/>
    <property type="match status" value="1"/>
</dbReference>
<dbReference type="InterPro" id="IPR046746">
    <property type="entry name" value="Big_15"/>
</dbReference>
<dbReference type="Gene3D" id="1.10.390.30">
    <property type="entry name" value="Peptidase M60, enhancin-like domain 3"/>
    <property type="match status" value="1"/>
</dbReference>